<dbReference type="Pfam" id="PF04542">
    <property type="entry name" value="Sigma70_r2"/>
    <property type="match status" value="1"/>
</dbReference>
<protein>
    <submittedName>
        <fullName evidence="7">ECF RNA polymerase sigma factor SigW</fullName>
    </submittedName>
</protein>
<dbReference type="InterPro" id="IPR014284">
    <property type="entry name" value="RNA_pol_sigma-70_dom"/>
</dbReference>
<keyword evidence="3" id="KW-0731">Sigma factor</keyword>
<dbReference type="InterPro" id="IPR039425">
    <property type="entry name" value="RNA_pol_sigma-70-like"/>
</dbReference>
<accession>A0A644WE85</accession>
<proteinExistence type="inferred from homology"/>
<evidence type="ECO:0000256" key="4">
    <source>
        <dbReference type="ARBA" id="ARBA00023163"/>
    </source>
</evidence>
<evidence type="ECO:0000256" key="3">
    <source>
        <dbReference type="ARBA" id="ARBA00023082"/>
    </source>
</evidence>
<dbReference type="Pfam" id="PF08281">
    <property type="entry name" value="Sigma70_r4_2"/>
    <property type="match status" value="1"/>
</dbReference>
<dbReference type="GO" id="GO:0003677">
    <property type="term" value="F:DNA binding"/>
    <property type="evidence" value="ECO:0007669"/>
    <property type="project" value="InterPro"/>
</dbReference>
<feature type="domain" description="RNA polymerase sigma-70 region 2" evidence="5">
    <location>
        <begin position="16"/>
        <end position="81"/>
    </location>
</feature>
<dbReference type="NCBIfam" id="TIGR02937">
    <property type="entry name" value="sigma70-ECF"/>
    <property type="match status" value="1"/>
</dbReference>
<dbReference type="InterPro" id="IPR007627">
    <property type="entry name" value="RNA_pol_sigma70_r2"/>
</dbReference>
<organism evidence="7">
    <name type="scientific">bioreactor metagenome</name>
    <dbReference type="NCBI Taxonomy" id="1076179"/>
    <lineage>
        <taxon>unclassified sequences</taxon>
        <taxon>metagenomes</taxon>
        <taxon>ecological metagenomes</taxon>
    </lineage>
</organism>
<dbReference type="InterPro" id="IPR036388">
    <property type="entry name" value="WH-like_DNA-bd_sf"/>
</dbReference>
<dbReference type="CDD" id="cd06171">
    <property type="entry name" value="Sigma70_r4"/>
    <property type="match status" value="1"/>
</dbReference>
<comment type="similarity">
    <text evidence="1">Belongs to the sigma-70 factor family. ECF subfamily.</text>
</comment>
<comment type="caution">
    <text evidence="7">The sequence shown here is derived from an EMBL/GenBank/DDBJ whole genome shotgun (WGS) entry which is preliminary data.</text>
</comment>
<keyword evidence="2" id="KW-0805">Transcription regulation</keyword>
<dbReference type="AlphaFoldDB" id="A0A644WE85"/>
<dbReference type="SUPFAM" id="SSF88659">
    <property type="entry name" value="Sigma3 and sigma4 domains of RNA polymerase sigma factors"/>
    <property type="match status" value="1"/>
</dbReference>
<reference evidence="7" key="1">
    <citation type="submission" date="2019-08" db="EMBL/GenBank/DDBJ databases">
        <authorList>
            <person name="Kucharzyk K."/>
            <person name="Murdoch R.W."/>
            <person name="Higgins S."/>
            <person name="Loffler F."/>
        </authorList>
    </citation>
    <scope>NUCLEOTIDE SEQUENCE</scope>
</reference>
<dbReference type="PANTHER" id="PTHR43133">
    <property type="entry name" value="RNA POLYMERASE ECF-TYPE SIGMA FACTO"/>
    <property type="match status" value="1"/>
</dbReference>
<dbReference type="SUPFAM" id="SSF88946">
    <property type="entry name" value="Sigma2 domain of RNA polymerase sigma factors"/>
    <property type="match status" value="1"/>
</dbReference>
<dbReference type="Gene3D" id="1.10.1740.10">
    <property type="match status" value="1"/>
</dbReference>
<dbReference type="InterPro" id="IPR013324">
    <property type="entry name" value="RNA_pol_sigma_r3/r4-like"/>
</dbReference>
<sequence length="164" mass="19303">MNEFSLPREELILRVIEKYSNTVYRLAISRTKSVHDAEDIMQNVFIKFINCNINFESYNHIKAWLIKLTINLSKNLLTSAWFKKTTALDENIVAVIKEESEVYGFVLDLPAKYRTVIHLFYYEDMTTANIAEILNIKESTVRSQLHRARNMLKEKIKGDECFEF</sequence>
<dbReference type="PANTHER" id="PTHR43133:SF60">
    <property type="entry name" value="RNA POLYMERASE SIGMA FACTOR SIGV"/>
    <property type="match status" value="1"/>
</dbReference>
<evidence type="ECO:0000256" key="2">
    <source>
        <dbReference type="ARBA" id="ARBA00023015"/>
    </source>
</evidence>
<feature type="domain" description="RNA polymerase sigma factor 70 region 4 type 2" evidence="6">
    <location>
        <begin position="109"/>
        <end position="151"/>
    </location>
</feature>
<evidence type="ECO:0000259" key="5">
    <source>
        <dbReference type="Pfam" id="PF04542"/>
    </source>
</evidence>
<dbReference type="InterPro" id="IPR013249">
    <property type="entry name" value="RNA_pol_sigma70_r4_t2"/>
</dbReference>
<gene>
    <name evidence="7" type="primary">sigW_32</name>
    <name evidence="7" type="ORF">SDC9_48021</name>
</gene>
<dbReference type="Gene3D" id="1.10.10.10">
    <property type="entry name" value="Winged helix-like DNA-binding domain superfamily/Winged helix DNA-binding domain"/>
    <property type="match status" value="1"/>
</dbReference>
<evidence type="ECO:0000256" key="1">
    <source>
        <dbReference type="ARBA" id="ARBA00010641"/>
    </source>
</evidence>
<evidence type="ECO:0000259" key="6">
    <source>
        <dbReference type="Pfam" id="PF08281"/>
    </source>
</evidence>
<dbReference type="GO" id="GO:0006352">
    <property type="term" value="P:DNA-templated transcription initiation"/>
    <property type="evidence" value="ECO:0007669"/>
    <property type="project" value="InterPro"/>
</dbReference>
<dbReference type="InterPro" id="IPR013325">
    <property type="entry name" value="RNA_pol_sigma_r2"/>
</dbReference>
<name>A0A644WE85_9ZZZZ</name>
<keyword evidence="4" id="KW-0804">Transcription</keyword>
<dbReference type="GO" id="GO:0016987">
    <property type="term" value="F:sigma factor activity"/>
    <property type="evidence" value="ECO:0007669"/>
    <property type="project" value="UniProtKB-KW"/>
</dbReference>
<dbReference type="EMBL" id="VSSQ01000822">
    <property type="protein sequence ID" value="MPM01781.1"/>
    <property type="molecule type" value="Genomic_DNA"/>
</dbReference>
<evidence type="ECO:0000313" key="7">
    <source>
        <dbReference type="EMBL" id="MPM01781.1"/>
    </source>
</evidence>